<name>A0AAD3S8L3_NEPGR</name>
<proteinExistence type="predicted"/>
<accession>A0AAD3S8L3</accession>
<comment type="caution">
    <text evidence="1">The sequence shown here is derived from an EMBL/GenBank/DDBJ whole genome shotgun (WGS) entry which is preliminary data.</text>
</comment>
<sequence length="113" mass="13127">MLLASLCEHETLCRGSILESSKATNLYQRQFMEHQYLYLWMLMNALEIEEYNWKLGGKAAKLLFCLTLRQFWLLSLDQLVRASGCGLSGATDRLCCENGYKFEMIRFAFGFFS</sequence>
<evidence type="ECO:0000313" key="2">
    <source>
        <dbReference type="Proteomes" id="UP001279734"/>
    </source>
</evidence>
<organism evidence="1 2">
    <name type="scientific">Nepenthes gracilis</name>
    <name type="common">Slender pitcher plant</name>
    <dbReference type="NCBI Taxonomy" id="150966"/>
    <lineage>
        <taxon>Eukaryota</taxon>
        <taxon>Viridiplantae</taxon>
        <taxon>Streptophyta</taxon>
        <taxon>Embryophyta</taxon>
        <taxon>Tracheophyta</taxon>
        <taxon>Spermatophyta</taxon>
        <taxon>Magnoliopsida</taxon>
        <taxon>eudicotyledons</taxon>
        <taxon>Gunneridae</taxon>
        <taxon>Pentapetalae</taxon>
        <taxon>Caryophyllales</taxon>
        <taxon>Nepenthaceae</taxon>
        <taxon>Nepenthes</taxon>
    </lineage>
</organism>
<evidence type="ECO:0000313" key="1">
    <source>
        <dbReference type="EMBL" id="GMH06517.1"/>
    </source>
</evidence>
<dbReference type="AlphaFoldDB" id="A0AAD3S8L3"/>
<protein>
    <submittedName>
        <fullName evidence="1">Uncharacterized protein</fullName>
    </submittedName>
</protein>
<dbReference type="EMBL" id="BSYO01000006">
    <property type="protein sequence ID" value="GMH06517.1"/>
    <property type="molecule type" value="Genomic_DNA"/>
</dbReference>
<gene>
    <name evidence="1" type="ORF">Nepgr_008357</name>
</gene>
<dbReference type="Proteomes" id="UP001279734">
    <property type="component" value="Unassembled WGS sequence"/>
</dbReference>
<reference evidence="1" key="1">
    <citation type="submission" date="2023-05" db="EMBL/GenBank/DDBJ databases">
        <title>Nepenthes gracilis genome sequencing.</title>
        <authorList>
            <person name="Fukushima K."/>
        </authorList>
    </citation>
    <scope>NUCLEOTIDE SEQUENCE</scope>
    <source>
        <strain evidence="1">SING2019-196</strain>
    </source>
</reference>
<keyword evidence="2" id="KW-1185">Reference proteome</keyword>